<dbReference type="EMBL" id="JYDW01000072">
    <property type="protein sequence ID" value="KRZ57596.1"/>
    <property type="molecule type" value="Genomic_DNA"/>
</dbReference>
<accession>A0A0V1LE54</accession>
<keyword evidence="6" id="KW-0256">Endoplasmic reticulum</keyword>
<evidence type="ECO:0000256" key="1">
    <source>
        <dbReference type="ARBA" id="ARBA00004115"/>
    </source>
</evidence>
<comment type="caution">
    <text evidence="14">The sequence shown here is derived from an EMBL/GenBank/DDBJ whole genome shotgun (WGS) entry which is preliminary data.</text>
</comment>
<evidence type="ECO:0000256" key="8">
    <source>
        <dbReference type="ARBA" id="ARBA00023136"/>
    </source>
</evidence>
<evidence type="ECO:0000256" key="11">
    <source>
        <dbReference type="ARBA" id="ARBA00031071"/>
    </source>
</evidence>
<organism evidence="14 15">
    <name type="scientific">Trichinella nativa</name>
    <dbReference type="NCBI Taxonomy" id="6335"/>
    <lineage>
        <taxon>Eukaryota</taxon>
        <taxon>Metazoa</taxon>
        <taxon>Ecdysozoa</taxon>
        <taxon>Nematoda</taxon>
        <taxon>Enoplea</taxon>
        <taxon>Dorylaimia</taxon>
        <taxon>Trichinellida</taxon>
        <taxon>Trichinellidae</taxon>
        <taxon>Trichinella</taxon>
    </lineage>
</organism>
<keyword evidence="7 13" id="KW-1133">Transmembrane helix</keyword>
<comment type="similarity">
    <text evidence="2">Belongs to the TRAP-alpha family.</text>
</comment>
<dbReference type="GO" id="GO:0005789">
    <property type="term" value="C:endoplasmic reticulum membrane"/>
    <property type="evidence" value="ECO:0007669"/>
    <property type="project" value="UniProtKB-SubCell"/>
</dbReference>
<dbReference type="InterPro" id="IPR005595">
    <property type="entry name" value="TRAP_alpha"/>
</dbReference>
<evidence type="ECO:0000313" key="14">
    <source>
        <dbReference type="EMBL" id="KRZ57596.1"/>
    </source>
</evidence>
<dbReference type="Proteomes" id="UP000054721">
    <property type="component" value="Unassembled WGS sequence"/>
</dbReference>
<protein>
    <recommendedName>
        <fullName evidence="3">Translocon-associated protein subunit alpha</fullName>
    </recommendedName>
    <alternativeName>
        <fullName evidence="11">Signal sequence receptor subunit alpha</fullName>
    </alternativeName>
</protein>
<keyword evidence="15" id="KW-1185">Reference proteome</keyword>
<dbReference type="PANTHER" id="PTHR12924:SF0">
    <property type="entry name" value="TRANSLOCON-ASSOCIATED PROTEIN SUBUNIT ALPHA"/>
    <property type="match status" value="1"/>
</dbReference>
<gene>
    <name evidence="14" type="ORF">T02_15397</name>
</gene>
<evidence type="ECO:0000256" key="12">
    <source>
        <dbReference type="SAM" id="MobiDB-lite"/>
    </source>
</evidence>
<feature type="region of interest" description="Disordered" evidence="12">
    <location>
        <begin position="318"/>
        <end position="346"/>
    </location>
</feature>
<keyword evidence="5" id="KW-0732">Signal</keyword>
<evidence type="ECO:0000256" key="10">
    <source>
        <dbReference type="ARBA" id="ARBA00025854"/>
    </source>
</evidence>
<comment type="subunit">
    <text evidence="10">Heterotetramer of TRAP-alpha, TRAP-beta, TRAP-delta and TRAP-gamma. Interacts with palmitoylated calnexin (CALX), the interaction is required for efficient folding of glycosylated proteins.</text>
</comment>
<dbReference type="PANTHER" id="PTHR12924">
    <property type="entry name" value="TRANSLOCON-ASSOCIATED PROTEIN, ALPHA SUBUNIT"/>
    <property type="match status" value="1"/>
</dbReference>
<evidence type="ECO:0000256" key="6">
    <source>
        <dbReference type="ARBA" id="ARBA00022824"/>
    </source>
</evidence>
<dbReference type="AlphaFoldDB" id="A0A0V1LE54"/>
<comment type="subcellular location">
    <subcellularLocation>
        <location evidence="1">Endoplasmic reticulum membrane</location>
        <topology evidence="1">Single-pass type I membrane protein</topology>
    </subcellularLocation>
</comment>
<evidence type="ECO:0000256" key="9">
    <source>
        <dbReference type="ARBA" id="ARBA00025620"/>
    </source>
</evidence>
<feature type="transmembrane region" description="Helical" evidence="13">
    <location>
        <begin position="40"/>
        <end position="62"/>
    </location>
</feature>
<evidence type="ECO:0000256" key="2">
    <source>
        <dbReference type="ARBA" id="ARBA00006776"/>
    </source>
</evidence>
<keyword evidence="8 13" id="KW-0472">Membrane</keyword>
<evidence type="ECO:0000256" key="13">
    <source>
        <dbReference type="SAM" id="Phobius"/>
    </source>
</evidence>
<dbReference type="Pfam" id="PF03896">
    <property type="entry name" value="TRAP_alpha"/>
    <property type="match status" value="1"/>
</dbReference>
<proteinExistence type="inferred from homology"/>
<name>A0A0V1LE54_9BILA</name>
<evidence type="ECO:0000256" key="7">
    <source>
        <dbReference type="ARBA" id="ARBA00022989"/>
    </source>
</evidence>
<comment type="function">
    <text evidence="9">TRAP proteins are part of a complex whose function is to bind calcium to the ER membrane and thereby regulate the retention of ER resident proteins. May be involved in the recycling of the translocation apparatus after completion of the translocation process or may function as a membrane-bound chaperone facilitating folding of translocated proteins.</text>
</comment>
<evidence type="ECO:0000256" key="3">
    <source>
        <dbReference type="ARBA" id="ARBA00020280"/>
    </source>
</evidence>
<evidence type="ECO:0000313" key="15">
    <source>
        <dbReference type="Proteomes" id="UP000054721"/>
    </source>
</evidence>
<feature type="transmembrane region" description="Helical" evidence="13">
    <location>
        <begin position="257"/>
        <end position="279"/>
    </location>
</feature>
<evidence type="ECO:0000256" key="4">
    <source>
        <dbReference type="ARBA" id="ARBA00022692"/>
    </source>
</evidence>
<evidence type="ECO:0000256" key="5">
    <source>
        <dbReference type="ARBA" id="ARBA00022729"/>
    </source>
</evidence>
<feature type="compositionally biased region" description="Basic residues" evidence="12">
    <location>
        <begin position="329"/>
        <end position="346"/>
    </location>
</feature>
<reference evidence="14 15" key="1">
    <citation type="submission" date="2015-05" db="EMBL/GenBank/DDBJ databases">
        <title>Evolution of Trichinella species and genotypes.</title>
        <authorList>
            <person name="Korhonen P.K."/>
            <person name="Edoardo P."/>
            <person name="Giuseppe L.R."/>
            <person name="Gasser R.B."/>
        </authorList>
    </citation>
    <scope>NUCLEOTIDE SEQUENCE [LARGE SCALE GENOMIC DNA]</scope>
    <source>
        <strain evidence="14">ISS10</strain>
    </source>
</reference>
<keyword evidence="4 13" id="KW-0812">Transmembrane</keyword>
<dbReference type="OrthoDB" id="1926781at2759"/>
<dbReference type="STRING" id="6335.A0A0V1LE54"/>
<sequence length="346" mass="38843">MRCEAFSDDCLPVVASSRSTEAKQADTLRKRRPDFRHYPISLFLGNFLLYVFYLANILIIVGKMIFGKWFITAVCLLLISIPVRNVLSADEDDDDVLVEEEGDKLKAGGKSLGDSDDEEVLEGLAPSPDIEAAMLFTEPPNSKELPSGKPAHMLISFFNGGIDEYFVDSIQAFLKYPTDYSYNVHNYSVRSYHQAVYPDTEASFEYSMMAFDSLAGRPFGLVVLVDYKLADGREFRSTVFNETVHIVEEESAFNPEMIFLVMVFVIIGCLVAAFAFQFISGKSRKHVVKKHAEVEMGTTNAGDVDLDWIPKQILAMSERSRQPTQKTSPRMRKNGKNAHQAKARAD</sequence>